<evidence type="ECO:0000256" key="1">
    <source>
        <dbReference type="SAM" id="Phobius"/>
    </source>
</evidence>
<proteinExistence type="predicted"/>
<evidence type="ECO:0000313" key="3">
    <source>
        <dbReference type="Proteomes" id="UP000026915"/>
    </source>
</evidence>
<accession>A0A061DWG6</accession>
<keyword evidence="1" id="KW-1133">Transmembrane helix</keyword>
<keyword evidence="1" id="KW-0472">Membrane</keyword>
<dbReference type="Gramene" id="EOX96416">
    <property type="protein sequence ID" value="EOX96416"/>
    <property type="gene ID" value="TCM_005664"/>
</dbReference>
<dbReference type="HOGENOM" id="CLU_020188_0_1_1"/>
<name>A0A061DWG6_THECC</name>
<keyword evidence="1" id="KW-0812">Transmembrane</keyword>
<reference evidence="2 3" key="1">
    <citation type="journal article" date="2013" name="Genome Biol.">
        <title>The genome sequence of the most widely cultivated cacao type and its use to identify candidate genes regulating pod color.</title>
        <authorList>
            <person name="Motamayor J.C."/>
            <person name="Mockaitis K."/>
            <person name="Schmutz J."/>
            <person name="Haiminen N."/>
            <person name="Iii D.L."/>
            <person name="Cornejo O."/>
            <person name="Findley S.D."/>
            <person name="Zheng P."/>
            <person name="Utro F."/>
            <person name="Royaert S."/>
            <person name="Saski C."/>
            <person name="Jenkins J."/>
            <person name="Podicheti R."/>
            <person name="Zhao M."/>
            <person name="Scheffler B.E."/>
            <person name="Stack J.C."/>
            <person name="Feltus F.A."/>
            <person name="Mustiga G.M."/>
            <person name="Amores F."/>
            <person name="Phillips W."/>
            <person name="Marelli J.P."/>
            <person name="May G.D."/>
            <person name="Shapiro H."/>
            <person name="Ma J."/>
            <person name="Bustamante C.D."/>
            <person name="Schnell R.J."/>
            <person name="Main D."/>
            <person name="Gilbert D."/>
            <person name="Parida L."/>
            <person name="Kuhn D.N."/>
        </authorList>
    </citation>
    <scope>NUCLEOTIDE SEQUENCE [LARGE SCALE GENOMIC DNA]</scope>
    <source>
        <strain evidence="3">cv. Matina 1-6</strain>
    </source>
</reference>
<dbReference type="eggNOG" id="ENOG502RX9W">
    <property type="taxonomic scope" value="Eukaryota"/>
</dbReference>
<feature type="transmembrane region" description="Helical" evidence="1">
    <location>
        <begin position="397"/>
        <end position="422"/>
    </location>
</feature>
<dbReference type="STRING" id="3641.A0A061DWG6"/>
<dbReference type="Proteomes" id="UP000026915">
    <property type="component" value="Chromosome 1"/>
</dbReference>
<dbReference type="FunCoup" id="A0A061DWG6">
    <property type="interactions" value="17"/>
</dbReference>
<dbReference type="InParanoid" id="A0A061DWG6"/>
<dbReference type="PANTHER" id="PTHR31170">
    <property type="entry name" value="BNAC04G53230D PROTEIN"/>
    <property type="match status" value="1"/>
</dbReference>
<organism evidence="2 3">
    <name type="scientific">Theobroma cacao</name>
    <name type="common">Cacao</name>
    <name type="synonym">Cocoa</name>
    <dbReference type="NCBI Taxonomy" id="3641"/>
    <lineage>
        <taxon>Eukaryota</taxon>
        <taxon>Viridiplantae</taxon>
        <taxon>Streptophyta</taxon>
        <taxon>Embryophyta</taxon>
        <taxon>Tracheophyta</taxon>
        <taxon>Spermatophyta</taxon>
        <taxon>Magnoliopsida</taxon>
        <taxon>eudicotyledons</taxon>
        <taxon>Gunneridae</taxon>
        <taxon>Pentapetalae</taxon>
        <taxon>rosids</taxon>
        <taxon>malvids</taxon>
        <taxon>Malvales</taxon>
        <taxon>Malvaceae</taxon>
        <taxon>Byttnerioideae</taxon>
        <taxon>Theobroma</taxon>
    </lineage>
</organism>
<sequence length="429" mass="49962">MAANTDQEIAPLIENNDQPQDLEIDIPKEDYEPAPECCIYKVPSHFREANKKAYTPQLISIGPIHHGDTNLARMERQKQRYYNKFCQRTSKKTLEEFKSFIKAHVSGICRCYDIEFAFDHELKGFNFEKMILFDAIFIIELFLRNFEEVNDDFLFSKVWLRAKLETDLLLLENQLPFFILEALYNLAFVASNYPSFFYLTCLYLRLEQDQTFNKKGIKHFLDLTRSILVRTCPSNSDERTDRMYNATKLHEAGVKFKATGDVGDDYVLDDLLNVKFEEGVLQIPCFYVDYETETWFRNLMAFEQCHYPKVPCFCSYIVLLDHLVETDKDVDLLIKKKILINEMGSSAAVTTMINNLHTGVASLSMCYDKLAKDLNEYYDNSWNRRCATLNHVYFNNLWRGTATVTAFIVVVLTLTQTVLAILERAMPTK</sequence>
<dbReference type="PANTHER" id="PTHR31170:SF9">
    <property type="entry name" value="PROTEIN, PUTATIVE (DUF247)-RELATED"/>
    <property type="match status" value="1"/>
</dbReference>
<dbReference type="EMBL" id="CM001879">
    <property type="protein sequence ID" value="EOX96416.1"/>
    <property type="molecule type" value="Genomic_DNA"/>
</dbReference>
<dbReference type="InterPro" id="IPR004158">
    <property type="entry name" value="DUF247_pln"/>
</dbReference>
<dbReference type="AlphaFoldDB" id="A0A061DWG6"/>
<dbReference type="Pfam" id="PF03140">
    <property type="entry name" value="DUF247"/>
    <property type="match status" value="1"/>
</dbReference>
<gene>
    <name evidence="2" type="ORF">TCM_005664</name>
</gene>
<keyword evidence="3" id="KW-1185">Reference proteome</keyword>
<evidence type="ECO:0000313" key="2">
    <source>
        <dbReference type="EMBL" id="EOX96416.1"/>
    </source>
</evidence>
<dbReference type="OMA" id="YGHAIAN"/>
<protein>
    <submittedName>
        <fullName evidence="2">Uncharacterized protein</fullName>
    </submittedName>
</protein>